<keyword evidence="3" id="KW-0808">Transferase</keyword>
<evidence type="ECO:0000256" key="2">
    <source>
        <dbReference type="ARBA" id="ARBA00022603"/>
    </source>
</evidence>
<dbReference type="SUPFAM" id="SSF81799">
    <property type="entry name" value="Putative methyltransferase TM0872, insert domain"/>
    <property type="match status" value="1"/>
</dbReference>
<evidence type="ECO:0000256" key="3">
    <source>
        <dbReference type="ARBA" id="ARBA00022679"/>
    </source>
</evidence>
<dbReference type="GO" id="GO:0071424">
    <property type="term" value="F:rRNA (cytosine-N4-)-methyltransferase activity"/>
    <property type="evidence" value="ECO:0007669"/>
    <property type="project" value="TreeGrafter"/>
</dbReference>
<dbReference type="InterPro" id="IPR023397">
    <property type="entry name" value="SAM-dep_MeTrfase_MraW_recog"/>
</dbReference>
<name>A0A382Z5T9_9ZZZZ</name>
<protein>
    <recommendedName>
        <fullName evidence="6">16S rRNA (Cytosine(1402)-N(4))-methyltransferase</fullName>
    </recommendedName>
</protein>
<dbReference type="InterPro" id="IPR029063">
    <property type="entry name" value="SAM-dependent_MTases_sf"/>
</dbReference>
<dbReference type="Gene3D" id="1.10.150.170">
    <property type="entry name" value="Putative methyltransferase TM0872, insert domain"/>
    <property type="match status" value="1"/>
</dbReference>
<dbReference type="EMBL" id="UINC01180748">
    <property type="protein sequence ID" value="SVD90098.1"/>
    <property type="molecule type" value="Genomic_DNA"/>
</dbReference>
<gene>
    <name evidence="5" type="ORF">METZ01_LOCUS442952</name>
</gene>
<comment type="similarity">
    <text evidence="1">Belongs to the methyltransferase superfamily. RsmH family.</text>
</comment>
<feature type="non-terminal residue" evidence="5">
    <location>
        <position position="1"/>
    </location>
</feature>
<dbReference type="PANTHER" id="PTHR11265">
    <property type="entry name" value="S-ADENOSYL-METHYLTRANSFERASE MRAW"/>
    <property type="match status" value="1"/>
</dbReference>
<dbReference type="SUPFAM" id="SSF53335">
    <property type="entry name" value="S-adenosyl-L-methionine-dependent methyltransferases"/>
    <property type="match status" value="1"/>
</dbReference>
<proteinExistence type="inferred from homology"/>
<dbReference type="AlphaFoldDB" id="A0A382Z5T9"/>
<dbReference type="Pfam" id="PF01795">
    <property type="entry name" value="Methyltransf_5"/>
    <property type="match status" value="1"/>
</dbReference>
<organism evidence="5">
    <name type="scientific">marine metagenome</name>
    <dbReference type="NCBI Taxonomy" id="408172"/>
    <lineage>
        <taxon>unclassified sequences</taxon>
        <taxon>metagenomes</taxon>
        <taxon>ecological metagenomes</taxon>
    </lineage>
</organism>
<dbReference type="InterPro" id="IPR002903">
    <property type="entry name" value="RsmH"/>
</dbReference>
<accession>A0A382Z5T9</accession>
<evidence type="ECO:0008006" key="6">
    <source>
        <dbReference type="Google" id="ProtNLM"/>
    </source>
</evidence>
<evidence type="ECO:0000256" key="4">
    <source>
        <dbReference type="ARBA" id="ARBA00022691"/>
    </source>
</evidence>
<keyword evidence="2" id="KW-0489">Methyltransferase</keyword>
<dbReference type="GO" id="GO:0070475">
    <property type="term" value="P:rRNA base methylation"/>
    <property type="evidence" value="ECO:0007669"/>
    <property type="project" value="TreeGrafter"/>
</dbReference>
<keyword evidence="4" id="KW-0949">S-adenosyl-L-methionine</keyword>
<evidence type="ECO:0000313" key="5">
    <source>
        <dbReference type="EMBL" id="SVD90098.1"/>
    </source>
</evidence>
<evidence type="ECO:0000256" key="1">
    <source>
        <dbReference type="ARBA" id="ARBA00010396"/>
    </source>
</evidence>
<dbReference type="GO" id="GO:0005737">
    <property type="term" value="C:cytoplasm"/>
    <property type="evidence" value="ECO:0007669"/>
    <property type="project" value="TreeGrafter"/>
</dbReference>
<dbReference type="Gene3D" id="3.40.50.150">
    <property type="entry name" value="Vaccinia Virus protein VP39"/>
    <property type="match status" value="1"/>
</dbReference>
<reference evidence="5" key="1">
    <citation type="submission" date="2018-05" db="EMBL/GenBank/DDBJ databases">
        <authorList>
            <person name="Lanie J.A."/>
            <person name="Ng W.-L."/>
            <person name="Kazmierczak K.M."/>
            <person name="Andrzejewski T.M."/>
            <person name="Davidsen T.M."/>
            <person name="Wayne K.J."/>
            <person name="Tettelin H."/>
            <person name="Glass J.I."/>
            <person name="Rusch D."/>
            <person name="Podicherti R."/>
            <person name="Tsui H.-C.T."/>
            <person name="Winkler M.E."/>
        </authorList>
    </citation>
    <scope>NUCLEOTIDE SEQUENCE</scope>
</reference>
<dbReference type="PANTHER" id="PTHR11265:SF0">
    <property type="entry name" value="12S RRNA N4-METHYLCYTIDINE METHYLTRANSFERASE"/>
    <property type="match status" value="1"/>
</dbReference>
<sequence length="158" mass="17797">QNARRIVRAIIAARPIYTTKEIARVVEQVIGNVRDRKKKHPATTVFLALRSIVNGELDSLRAVLPQAYGLLGKPTNDYEGGHIVVLSFHSLEDRIVKQSFVLESTNCICPKTLPLCRCEHKATLKRLNKKAIRPTENEIANNPRARSAILRAAQRIRQ</sequence>